<dbReference type="GO" id="GO:0005886">
    <property type="term" value="C:plasma membrane"/>
    <property type="evidence" value="ECO:0007669"/>
    <property type="project" value="UniProtKB-SubCell"/>
</dbReference>
<evidence type="ECO:0000256" key="4">
    <source>
        <dbReference type="ARBA" id="ARBA00022475"/>
    </source>
</evidence>
<dbReference type="FunFam" id="3.40.720.10:FF:000008">
    <property type="entry name" value="Alkaline phosphatase"/>
    <property type="match status" value="1"/>
</dbReference>
<reference evidence="19" key="2">
    <citation type="submission" date="2018-07" db="EMBL/GenBank/DDBJ databases">
        <authorList>
            <person name="Quirk P.G."/>
            <person name="Krulwich T.A."/>
        </authorList>
    </citation>
    <scope>NUCLEOTIDE SEQUENCE</scope>
</reference>
<dbReference type="GO" id="GO:0098552">
    <property type="term" value="C:side of membrane"/>
    <property type="evidence" value="ECO:0007669"/>
    <property type="project" value="UniProtKB-KW"/>
</dbReference>
<evidence type="ECO:0000313" key="18">
    <source>
        <dbReference type="EMBL" id="SSX06918.1"/>
    </source>
</evidence>
<comment type="subcellular location">
    <subcellularLocation>
        <location evidence="1">Cell membrane</location>
        <topology evidence="1">Lipid-anchor</topology>
        <topology evidence="1">GPI-anchor</topology>
    </subcellularLocation>
</comment>
<keyword evidence="10" id="KW-0472">Membrane</keyword>
<keyword evidence="17" id="KW-0732">Signal</keyword>
<organism evidence="18">
    <name type="scientific">Culicoides sonorensis</name>
    <name type="common">Biting midge</name>
    <dbReference type="NCBI Taxonomy" id="179676"/>
    <lineage>
        <taxon>Eukaryota</taxon>
        <taxon>Metazoa</taxon>
        <taxon>Ecdysozoa</taxon>
        <taxon>Arthropoda</taxon>
        <taxon>Hexapoda</taxon>
        <taxon>Insecta</taxon>
        <taxon>Pterygota</taxon>
        <taxon>Neoptera</taxon>
        <taxon>Endopterygota</taxon>
        <taxon>Diptera</taxon>
        <taxon>Nematocera</taxon>
        <taxon>Chironomoidea</taxon>
        <taxon>Ceratopogonidae</taxon>
        <taxon>Ceratopogoninae</taxon>
        <taxon>Culicoides</taxon>
        <taxon>Monoculicoides</taxon>
    </lineage>
</organism>
<feature type="binding site" evidence="14">
    <location>
        <position position="422"/>
    </location>
    <ligand>
        <name>Zn(2+)</name>
        <dbReference type="ChEBI" id="CHEBI:29105"/>
        <label>2</label>
    </ligand>
</feature>
<evidence type="ECO:0000256" key="9">
    <source>
        <dbReference type="ARBA" id="ARBA00022842"/>
    </source>
</evidence>
<comment type="similarity">
    <text evidence="2 15">Belongs to the alkaline phosphatase family.</text>
</comment>
<feature type="active site" description="Phosphoserine intermediate" evidence="13">
    <location>
        <position position="163"/>
    </location>
</feature>
<dbReference type="SMART" id="SM00098">
    <property type="entry name" value="alkPPc"/>
    <property type="match status" value="1"/>
</dbReference>
<dbReference type="InterPro" id="IPR001952">
    <property type="entry name" value="Alkaline_phosphatase"/>
</dbReference>
<dbReference type="Gene3D" id="3.40.720.10">
    <property type="entry name" value="Alkaline Phosphatase, subunit A"/>
    <property type="match status" value="1"/>
</dbReference>
<dbReference type="AlphaFoldDB" id="A0A336KS18"/>
<feature type="binding site" evidence="14">
    <location>
        <position position="385"/>
    </location>
    <ligand>
        <name>Zn(2+)</name>
        <dbReference type="ChEBI" id="CHEBI:29105"/>
        <label>2</label>
    </ligand>
</feature>
<feature type="chain" id="PRO_5033778092" description="alkaline phosphatase" evidence="17">
    <location>
        <begin position="23"/>
        <end position="567"/>
    </location>
</feature>
<evidence type="ECO:0000256" key="14">
    <source>
        <dbReference type="PIRSR" id="PIRSR601952-2"/>
    </source>
</evidence>
<dbReference type="GO" id="GO:0046872">
    <property type="term" value="F:metal ion binding"/>
    <property type="evidence" value="ECO:0007669"/>
    <property type="project" value="UniProtKB-KW"/>
</dbReference>
<comment type="cofactor">
    <cofactor evidence="14">
        <name>Zn(2+)</name>
        <dbReference type="ChEBI" id="CHEBI:29105"/>
    </cofactor>
    <text evidence="14">Binds 2 Zn(2+) ions.</text>
</comment>
<evidence type="ECO:0000256" key="6">
    <source>
        <dbReference type="ARBA" id="ARBA00022723"/>
    </source>
</evidence>
<feature type="binding site" evidence="14">
    <location>
        <position position="119"/>
    </location>
    <ligand>
        <name>Zn(2+)</name>
        <dbReference type="ChEBI" id="CHEBI:29105"/>
        <label>2</label>
    </ligand>
</feature>
<evidence type="ECO:0000256" key="5">
    <source>
        <dbReference type="ARBA" id="ARBA00022622"/>
    </source>
</evidence>
<keyword evidence="12" id="KW-0449">Lipoprotein</keyword>
<dbReference type="SUPFAM" id="SSF53649">
    <property type="entry name" value="Alkaline phosphatase-like"/>
    <property type="match status" value="1"/>
</dbReference>
<feature type="binding site" evidence="14">
    <location>
        <position position="226"/>
    </location>
    <ligand>
        <name>Mg(2+)</name>
        <dbReference type="ChEBI" id="CHEBI:18420"/>
    </ligand>
</feature>
<keyword evidence="5" id="KW-0336">GPI-anchor</keyword>
<sequence length="567" mass="63974">MIFLLRYFFIILILFDCYVIEAFPQQIVAKSEYGHEPKSLYVNERDALLKFSSQKDEVTTVRPSSTHPMDNPDWKAPLGPPEERKEKFWIDNGQNYLKHRLGLTLNKNVAKNIVIFIGDGMSLATQMATRMYMGNENKYLSFEKFPFTGLSKTYAPNYQVSDSANTASAILTGSKNNYGTVGVTGDVRLQNCSAAKEEQFHLKTIMKWAQEQGKSTGIVTNTRLTHATPSAAYAISPDREYENDAVTPADCIDIATQLIYRATGQNFNVQLGGGSREFYPNNEMIHGEKGKRKDGVNLLQEWIKLHPVNSKLVLNRDDLLQVNANETDFLFGVFSNSHMSYHMEADHSLEPTITEMTAKALEILSKNENGYILLVEGGLIDQAHHRNYAQMALNETEEFSKVIQFVKDTTDERETLLVVTADHSHTLTIGGYPERGNDILEVGDFSRLDGLPFLTLTYANGMSYFDHFENGTRKNPDDMMKHDPKFAFPALVPYEDETHGGEDVAVYANGPWSHLFVGNYEQSYIFHAMMYASRLGDDKYEKAPSSASRNLSSIIIIVCLSILKIQF</sequence>
<reference evidence="18" key="1">
    <citation type="submission" date="2018-04" db="EMBL/GenBank/DDBJ databases">
        <authorList>
            <person name="Go L.Y."/>
            <person name="Mitchell J.A."/>
        </authorList>
    </citation>
    <scope>NUCLEOTIDE SEQUENCE</scope>
    <source>
        <tissue evidence="18">Whole organism</tissue>
    </source>
</reference>
<dbReference type="OMA" id="EPTHPMD"/>
<dbReference type="Pfam" id="PF00245">
    <property type="entry name" value="Alk_phosphatase"/>
    <property type="match status" value="1"/>
</dbReference>
<dbReference type="EMBL" id="UFQS01000792">
    <property type="protein sequence ID" value="SSX06918.1"/>
    <property type="molecule type" value="Genomic_DNA"/>
</dbReference>
<keyword evidence="11" id="KW-0325">Glycoprotein</keyword>
<feature type="binding site" evidence="14">
    <location>
        <position position="381"/>
    </location>
    <ligand>
        <name>Zn(2+)</name>
        <dbReference type="ChEBI" id="CHEBI:29105"/>
        <label>2</label>
    </ligand>
</feature>
<keyword evidence="8 14" id="KW-0862">Zinc</keyword>
<feature type="binding site" evidence="14">
    <location>
        <position position="376"/>
    </location>
    <ligand>
        <name>Mg(2+)</name>
        <dbReference type="ChEBI" id="CHEBI:18420"/>
    </ligand>
</feature>
<comment type="cofactor">
    <cofactor evidence="14">
        <name>Mg(2+)</name>
        <dbReference type="ChEBI" id="CHEBI:18420"/>
    </cofactor>
    <text evidence="14">Binds 1 Mg(2+) ion.</text>
</comment>
<evidence type="ECO:0000256" key="7">
    <source>
        <dbReference type="ARBA" id="ARBA00022801"/>
    </source>
</evidence>
<evidence type="ECO:0000256" key="13">
    <source>
        <dbReference type="PIRSR" id="PIRSR601952-1"/>
    </source>
</evidence>
<feature type="binding site" evidence="14">
    <location>
        <position position="423"/>
    </location>
    <ligand>
        <name>Zn(2+)</name>
        <dbReference type="ChEBI" id="CHEBI:29105"/>
        <label>2</label>
    </ligand>
</feature>
<keyword evidence="6 14" id="KW-0479">Metal-binding</keyword>
<keyword evidence="4" id="KW-1003">Cell membrane</keyword>
<feature type="binding site" evidence="14">
    <location>
        <position position="499"/>
    </location>
    <ligand>
        <name>Zn(2+)</name>
        <dbReference type="ChEBI" id="CHEBI:29105"/>
        <label>2</label>
    </ligand>
</feature>
<feature type="binding site" evidence="14">
    <location>
        <position position="228"/>
    </location>
    <ligand>
        <name>Mg(2+)</name>
        <dbReference type="ChEBI" id="CHEBI:18420"/>
    </ligand>
</feature>
<dbReference type="PANTHER" id="PTHR11596:SF95">
    <property type="entry name" value="ALKALINE PHOSPHATASE-RELATED"/>
    <property type="match status" value="1"/>
</dbReference>
<protein>
    <recommendedName>
        <fullName evidence="3">alkaline phosphatase</fullName>
        <ecNumber evidence="3">3.1.3.1</ecNumber>
    </recommendedName>
</protein>
<evidence type="ECO:0000313" key="19">
    <source>
        <dbReference type="EMBL" id="SSX27262.1"/>
    </source>
</evidence>
<evidence type="ECO:0000256" key="12">
    <source>
        <dbReference type="ARBA" id="ARBA00023288"/>
    </source>
</evidence>
<keyword evidence="7" id="KW-0378">Hydrolase</keyword>
<evidence type="ECO:0000256" key="17">
    <source>
        <dbReference type="SAM" id="SignalP"/>
    </source>
</evidence>
<evidence type="ECO:0000256" key="2">
    <source>
        <dbReference type="ARBA" id="ARBA00005984"/>
    </source>
</evidence>
<feature type="region of interest" description="Disordered" evidence="16">
    <location>
        <begin position="55"/>
        <end position="81"/>
    </location>
</feature>
<name>A0A336KS18_CULSO</name>
<dbReference type="EC" id="3.1.3.1" evidence="3"/>
<gene>
    <name evidence="18" type="primary">CSON014336</name>
</gene>
<evidence type="ECO:0000256" key="8">
    <source>
        <dbReference type="ARBA" id="ARBA00022833"/>
    </source>
</evidence>
<dbReference type="PANTHER" id="PTHR11596">
    <property type="entry name" value="ALKALINE PHOSPHATASE"/>
    <property type="match status" value="1"/>
</dbReference>
<feature type="binding site" evidence="14">
    <location>
        <position position="119"/>
    </location>
    <ligand>
        <name>Mg(2+)</name>
        <dbReference type="ChEBI" id="CHEBI:18420"/>
    </ligand>
</feature>
<evidence type="ECO:0000256" key="15">
    <source>
        <dbReference type="RuleBase" id="RU003946"/>
    </source>
</evidence>
<feature type="signal peptide" evidence="17">
    <location>
        <begin position="1"/>
        <end position="22"/>
    </location>
</feature>
<accession>A0A336KS18</accession>
<evidence type="ECO:0000256" key="1">
    <source>
        <dbReference type="ARBA" id="ARBA00004609"/>
    </source>
</evidence>
<dbReference type="PRINTS" id="PR00113">
    <property type="entry name" value="ALKPHPHTASE"/>
</dbReference>
<keyword evidence="9 14" id="KW-0460">Magnesium</keyword>
<evidence type="ECO:0000256" key="3">
    <source>
        <dbReference type="ARBA" id="ARBA00012647"/>
    </source>
</evidence>
<evidence type="ECO:0000256" key="11">
    <source>
        <dbReference type="ARBA" id="ARBA00023180"/>
    </source>
</evidence>
<dbReference type="InterPro" id="IPR017850">
    <property type="entry name" value="Alkaline_phosphatase_core_sf"/>
</dbReference>
<proteinExistence type="inferred from homology"/>
<evidence type="ECO:0000256" key="10">
    <source>
        <dbReference type="ARBA" id="ARBA00023136"/>
    </source>
</evidence>
<dbReference type="GO" id="GO:0004035">
    <property type="term" value="F:alkaline phosphatase activity"/>
    <property type="evidence" value="ECO:0007669"/>
    <property type="project" value="UniProtKB-EC"/>
</dbReference>
<dbReference type="CDD" id="cd16012">
    <property type="entry name" value="ALP"/>
    <property type="match status" value="1"/>
</dbReference>
<evidence type="ECO:0000256" key="16">
    <source>
        <dbReference type="SAM" id="MobiDB-lite"/>
    </source>
</evidence>
<dbReference type="VEuPathDB" id="VectorBase:CSON014336"/>
<dbReference type="EMBL" id="UFQT01000792">
    <property type="protein sequence ID" value="SSX27262.1"/>
    <property type="molecule type" value="Genomic_DNA"/>
</dbReference>